<protein>
    <submittedName>
        <fullName evidence="1">Uncharacterized protein</fullName>
    </submittedName>
</protein>
<evidence type="ECO:0000313" key="1">
    <source>
        <dbReference type="EMBL" id="CAD8160369.1"/>
    </source>
</evidence>
<gene>
    <name evidence="1" type="ORF">POCTA_138.1.T0380137</name>
</gene>
<keyword evidence="2" id="KW-1185">Reference proteome</keyword>
<name>A0A8S1U9Q4_PAROT</name>
<dbReference type="EMBL" id="CAJJDP010000038">
    <property type="protein sequence ID" value="CAD8160369.1"/>
    <property type="molecule type" value="Genomic_DNA"/>
</dbReference>
<organism evidence="1 2">
    <name type="scientific">Paramecium octaurelia</name>
    <dbReference type="NCBI Taxonomy" id="43137"/>
    <lineage>
        <taxon>Eukaryota</taxon>
        <taxon>Sar</taxon>
        <taxon>Alveolata</taxon>
        <taxon>Ciliophora</taxon>
        <taxon>Intramacronucleata</taxon>
        <taxon>Oligohymenophorea</taxon>
        <taxon>Peniculida</taxon>
        <taxon>Parameciidae</taxon>
        <taxon>Paramecium</taxon>
    </lineage>
</organism>
<reference evidence="1" key="1">
    <citation type="submission" date="2021-01" db="EMBL/GenBank/DDBJ databases">
        <authorList>
            <consortium name="Genoscope - CEA"/>
            <person name="William W."/>
        </authorList>
    </citation>
    <scope>NUCLEOTIDE SEQUENCE</scope>
</reference>
<accession>A0A8S1U9Q4</accession>
<sequence length="222" mass="26307">MMNLENIPKFCLIPFLLSTLFRKVTKLKSSFNFYQIMLLMIDLQSLTDYINTTESYQRYSLIYAIRIIRPTIMFIDLVKDIAKVTMGHFEQRLQSKQFQIQQQPQQINRNKQINRRVQVTNQTKMNHKTTTIIKNDKTTANKIPLIALNLIINQQQYNSQIIDSWSFDKSFSTIFNQRIIIDNDQTQLLLLNLLDLEENQVQLISTQQYRDLIAEYLSKLFG</sequence>
<dbReference type="AlphaFoldDB" id="A0A8S1U9Q4"/>
<dbReference type="Proteomes" id="UP000683925">
    <property type="component" value="Unassembled WGS sequence"/>
</dbReference>
<proteinExistence type="predicted"/>
<evidence type="ECO:0000313" key="2">
    <source>
        <dbReference type="Proteomes" id="UP000683925"/>
    </source>
</evidence>
<comment type="caution">
    <text evidence="1">The sequence shown here is derived from an EMBL/GenBank/DDBJ whole genome shotgun (WGS) entry which is preliminary data.</text>
</comment>